<evidence type="ECO:0000256" key="6">
    <source>
        <dbReference type="ARBA" id="ARBA00023012"/>
    </source>
</evidence>
<dbReference type="SUPFAM" id="SSF47384">
    <property type="entry name" value="Homodimeric domain of signal transducing histidine kinase"/>
    <property type="match status" value="1"/>
</dbReference>
<dbReference type="Pfam" id="PF00512">
    <property type="entry name" value="HisKA"/>
    <property type="match status" value="1"/>
</dbReference>
<dbReference type="Pfam" id="PF02518">
    <property type="entry name" value="HATPase_c"/>
    <property type="match status" value="1"/>
</dbReference>
<evidence type="ECO:0000256" key="5">
    <source>
        <dbReference type="ARBA" id="ARBA00022777"/>
    </source>
</evidence>
<keyword evidence="7" id="KW-0175">Coiled coil</keyword>
<dbReference type="SUPFAM" id="SSF55874">
    <property type="entry name" value="ATPase domain of HSP90 chaperone/DNA topoisomerase II/histidine kinase"/>
    <property type="match status" value="1"/>
</dbReference>
<dbReference type="InterPro" id="IPR003661">
    <property type="entry name" value="HisK_dim/P_dom"/>
</dbReference>
<comment type="catalytic activity">
    <reaction evidence="1">
        <text>ATP + protein L-histidine = ADP + protein N-phospho-L-histidine.</text>
        <dbReference type="EC" id="2.7.13.3"/>
    </reaction>
</comment>
<evidence type="ECO:0000259" key="9">
    <source>
        <dbReference type="PROSITE" id="PS50109"/>
    </source>
</evidence>
<dbReference type="SMART" id="SM00387">
    <property type="entry name" value="HATPase_c"/>
    <property type="match status" value="1"/>
</dbReference>
<dbReference type="PANTHER" id="PTHR43711:SF1">
    <property type="entry name" value="HISTIDINE KINASE 1"/>
    <property type="match status" value="1"/>
</dbReference>
<evidence type="ECO:0000256" key="2">
    <source>
        <dbReference type="ARBA" id="ARBA00012438"/>
    </source>
</evidence>
<dbReference type="PROSITE" id="PS50109">
    <property type="entry name" value="HIS_KIN"/>
    <property type="match status" value="1"/>
</dbReference>
<dbReference type="PRINTS" id="PR00344">
    <property type="entry name" value="BCTRLSENSOR"/>
</dbReference>
<dbReference type="PANTHER" id="PTHR43711">
    <property type="entry name" value="TWO-COMPONENT HISTIDINE KINASE"/>
    <property type="match status" value="1"/>
</dbReference>
<organism evidence="10 11">
    <name type="scientific">Archangium minus</name>
    <dbReference type="NCBI Taxonomy" id="83450"/>
    <lineage>
        <taxon>Bacteria</taxon>
        <taxon>Pseudomonadati</taxon>
        <taxon>Myxococcota</taxon>
        <taxon>Myxococcia</taxon>
        <taxon>Myxococcales</taxon>
        <taxon>Cystobacterineae</taxon>
        <taxon>Archangiaceae</taxon>
        <taxon>Archangium</taxon>
    </lineage>
</organism>
<feature type="coiled-coil region" evidence="7">
    <location>
        <begin position="227"/>
        <end position="257"/>
    </location>
</feature>
<dbReference type="CDD" id="cd00082">
    <property type="entry name" value="HisKA"/>
    <property type="match status" value="1"/>
</dbReference>
<protein>
    <recommendedName>
        <fullName evidence="2">histidine kinase</fullName>
        <ecNumber evidence="2">2.7.13.3</ecNumber>
    </recommendedName>
</protein>
<keyword evidence="5" id="KW-0418">Kinase</keyword>
<evidence type="ECO:0000256" key="7">
    <source>
        <dbReference type="SAM" id="Coils"/>
    </source>
</evidence>
<dbReference type="InterPro" id="IPR003018">
    <property type="entry name" value="GAF"/>
</dbReference>
<evidence type="ECO:0000256" key="4">
    <source>
        <dbReference type="ARBA" id="ARBA00022679"/>
    </source>
</evidence>
<keyword evidence="6" id="KW-0902">Two-component regulatory system</keyword>
<sequence>MLRRGEEPGRSSLPLLAIPLTLVLFLPSGGVVAESHSEEQAHGGSGPSLGQDTGVGAQEALRDIQQALRRQRRLDALRRTALLDTPSEEAFDRLARLATRVVNAPVGLVTLVDRDRQFFKSCVGLPPPWCDVRQTPLAYSFCMHVVATGEPLVIEDARLHPVLRDNLAIDQLGVVAYAGVPLTASEGETLGTFCVIDTQPRVWTDEELYILGELAASVMTEIELRASRALEAQARSAEAARAEAEAARQRFALLAELSALLAEGFDIRAMLARAARRVVPLVAEGLMVELLEHDGRLRRVAVVHQEPSEEERLRALPESLSLLESEPRATPSVAGHIRLSGPEGSFLRLPLTSHGRVLGVVTFLRLPQRHPGEIDSSLAEDVARRMAMAVENARLYEEAHEAILLRDRFLSIASHELRTPLTALRLQAQSVLRGTSPSARQSAQADVTGKVQGICRQVERLGHLVDELLDISRLSEGHLSFQLEDVDLAEVLRDVASRFQEELVRSGNRLVKVGLDAPVVGRWNRLRLEQVVVNLLTNAIKYGQGRPITLRLEVDEEHAWITVRDEGIGIAPRDQERIFERFERAVSEQHYGGFGLGLWIVREIVHRLGGSISVTSRQGAGSAFTVELPRHPMPDPVPLLH</sequence>
<dbReference type="Proteomes" id="UP001611383">
    <property type="component" value="Chromosome"/>
</dbReference>
<dbReference type="Gene3D" id="3.30.565.10">
    <property type="entry name" value="Histidine kinase-like ATPase, C-terminal domain"/>
    <property type="match status" value="1"/>
</dbReference>
<dbReference type="SUPFAM" id="SSF55781">
    <property type="entry name" value="GAF domain-like"/>
    <property type="match status" value="2"/>
</dbReference>
<dbReference type="InterPro" id="IPR029016">
    <property type="entry name" value="GAF-like_dom_sf"/>
</dbReference>
<dbReference type="Pfam" id="PF01590">
    <property type="entry name" value="GAF"/>
    <property type="match status" value="1"/>
</dbReference>
<dbReference type="InterPro" id="IPR005467">
    <property type="entry name" value="His_kinase_dom"/>
</dbReference>
<keyword evidence="3" id="KW-0597">Phosphoprotein</keyword>
<dbReference type="CDD" id="cd00075">
    <property type="entry name" value="HATPase"/>
    <property type="match status" value="1"/>
</dbReference>
<keyword evidence="4" id="KW-0808">Transferase</keyword>
<dbReference type="Gene3D" id="1.10.287.130">
    <property type="match status" value="1"/>
</dbReference>
<dbReference type="EMBL" id="CP043494">
    <property type="protein sequence ID" value="WNG49832.1"/>
    <property type="molecule type" value="Genomic_DNA"/>
</dbReference>
<keyword evidence="11" id="KW-1185">Reference proteome</keyword>
<feature type="region of interest" description="Disordered" evidence="8">
    <location>
        <begin position="35"/>
        <end position="54"/>
    </location>
</feature>
<dbReference type="Gene3D" id="3.30.450.40">
    <property type="match status" value="2"/>
</dbReference>
<dbReference type="EC" id="2.7.13.3" evidence="2"/>
<dbReference type="InterPro" id="IPR004358">
    <property type="entry name" value="Sig_transdc_His_kin-like_C"/>
</dbReference>
<accession>A0ABY9X362</accession>
<dbReference type="InterPro" id="IPR050736">
    <property type="entry name" value="Sensor_HK_Regulatory"/>
</dbReference>
<reference evidence="10 11" key="1">
    <citation type="submission" date="2019-08" db="EMBL/GenBank/DDBJ databases">
        <title>Archangium and Cystobacter genomes.</title>
        <authorList>
            <person name="Chen I.-C.K."/>
            <person name="Wielgoss S."/>
        </authorList>
    </citation>
    <scope>NUCLEOTIDE SEQUENCE [LARGE SCALE GENOMIC DNA]</scope>
    <source>
        <strain evidence="10 11">Cbm 6</strain>
    </source>
</reference>
<evidence type="ECO:0000256" key="1">
    <source>
        <dbReference type="ARBA" id="ARBA00000085"/>
    </source>
</evidence>
<dbReference type="InterPro" id="IPR036097">
    <property type="entry name" value="HisK_dim/P_sf"/>
</dbReference>
<gene>
    <name evidence="10" type="ORF">F0U60_41240</name>
</gene>
<evidence type="ECO:0000256" key="3">
    <source>
        <dbReference type="ARBA" id="ARBA00022553"/>
    </source>
</evidence>
<proteinExistence type="predicted"/>
<dbReference type="InterPro" id="IPR036890">
    <property type="entry name" value="HATPase_C_sf"/>
</dbReference>
<name>A0ABY9X362_9BACT</name>
<feature type="domain" description="Histidine kinase" evidence="9">
    <location>
        <begin position="412"/>
        <end position="632"/>
    </location>
</feature>
<dbReference type="InterPro" id="IPR003594">
    <property type="entry name" value="HATPase_dom"/>
</dbReference>
<dbReference type="SMART" id="SM00065">
    <property type="entry name" value="GAF"/>
    <property type="match status" value="2"/>
</dbReference>
<evidence type="ECO:0000313" key="11">
    <source>
        <dbReference type="Proteomes" id="UP001611383"/>
    </source>
</evidence>
<dbReference type="SMART" id="SM00388">
    <property type="entry name" value="HisKA"/>
    <property type="match status" value="1"/>
</dbReference>
<evidence type="ECO:0000256" key="8">
    <source>
        <dbReference type="SAM" id="MobiDB-lite"/>
    </source>
</evidence>
<evidence type="ECO:0000313" key="10">
    <source>
        <dbReference type="EMBL" id="WNG49832.1"/>
    </source>
</evidence>